<dbReference type="EMBL" id="JAGGKT010000012">
    <property type="protein sequence ID" value="MBP1933633.1"/>
    <property type="molecule type" value="Genomic_DNA"/>
</dbReference>
<sequence length="146" mass="17809">MDKHFDELIRQHDELRSQLEDLKADLKNLSQPSYSYNPMFVKLKDFSLLFLRHVKQEEEKIIPALREMYQAEVEMIAYIQTEHHQLVEQLASFIDWCEQCILLEDRGMQPDKQIKQKLEKFFLEVMKHLYQEEQALYPMIRMYLVR</sequence>
<dbReference type="Gene3D" id="1.20.120.520">
    <property type="entry name" value="nmb1532 protein domain like"/>
    <property type="match status" value="1"/>
</dbReference>
<evidence type="ECO:0000313" key="3">
    <source>
        <dbReference type="EMBL" id="MBP1933633.1"/>
    </source>
</evidence>
<name>A0ABS4GTM9_9BACL</name>
<organism evidence="3 4">
    <name type="scientific">Ammoniphilus resinae</name>
    <dbReference type="NCBI Taxonomy" id="861532"/>
    <lineage>
        <taxon>Bacteria</taxon>
        <taxon>Bacillati</taxon>
        <taxon>Bacillota</taxon>
        <taxon>Bacilli</taxon>
        <taxon>Bacillales</taxon>
        <taxon>Paenibacillaceae</taxon>
        <taxon>Aneurinibacillus group</taxon>
        <taxon>Ammoniphilus</taxon>
    </lineage>
</organism>
<evidence type="ECO:0000259" key="2">
    <source>
        <dbReference type="Pfam" id="PF01814"/>
    </source>
</evidence>
<evidence type="ECO:0000313" key="4">
    <source>
        <dbReference type="Proteomes" id="UP001519343"/>
    </source>
</evidence>
<feature type="domain" description="Hemerythrin-like" evidence="2">
    <location>
        <begin position="3"/>
        <end position="65"/>
    </location>
</feature>
<keyword evidence="1" id="KW-0175">Coiled coil</keyword>
<reference evidence="3 4" key="1">
    <citation type="submission" date="2021-03" db="EMBL/GenBank/DDBJ databases">
        <title>Genomic Encyclopedia of Type Strains, Phase IV (KMG-IV): sequencing the most valuable type-strain genomes for metagenomic binning, comparative biology and taxonomic classification.</title>
        <authorList>
            <person name="Goeker M."/>
        </authorList>
    </citation>
    <scope>NUCLEOTIDE SEQUENCE [LARGE SCALE GENOMIC DNA]</scope>
    <source>
        <strain evidence="3 4">DSM 24738</strain>
    </source>
</reference>
<dbReference type="Proteomes" id="UP001519343">
    <property type="component" value="Unassembled WGS sequence"/>
</dbReference>
<accession>A0ABS4GTM9</accession>
<evidence type="ECO:0000256" key="1">
    <source>
        <dbReference type="SAM" id="Coils"/>
    </source>
</evidence>
<dbReference type="Pfam" id="PF01814">
    <property type="entry name" value="Hemerythrin"/>
    <property type="match status" value="1"/>
</dbReference>
<protein>
    <submittedName>
        <fullName evidence="3">Iron-sulfur cluster repair protein YtfE (RIC family)</fullName>
    </submittedName>
</protein>
<proteinExistence type="predicted"/>
<feature type="coiled-coil region" evidence="1">
    <location>
        <begin position="5"/>
        <end position="32"/>
    </location>
</feature>
<dbReference type="RefSeq" id="WP_209811649.1">
    <property type="nucleotide sequence ID" value="NZ_JAGGKT010000012.1"/>
</dbReference>
<keyword evidence="4" id="KW-1185">Reference proteome</keyword>
<gene>
    <name evidence="3" type="ORF">J2Z37_003646</name>
</gene>
<dbReference type="InterPro" id="IPR012312">
    <property type="entry name" value="Hemerythrin-like"/>
</dbReference>
<comment type="caution">
    <text evidence="3">The sequence shown here is derived from an EMBL/GenBank/DDBJ whole genome shotgun (WGS) entry which is preliminary data.</text>
</comment>